<evidence type="ECO:0000313" key="1">
    <source>
        <dbReference type="EMBL" id="ADY56203.1"/>
    </source>
</evidence>
<accession>F0T0R4</accession>
<reference evidence="1 2" key="1">
    <citation type="journal article" date="2011" name="Stand. Genomic Sci.">
        <title>Complete genome sequence of Syntrophobotulus glycolicus type strain (FlGlyR).</title>
        <authorList>
            <person name="Han C."/>
            <person name="Mwirichia R."/>
            <person name="Chertkov O."/>
            <person name="Held B."/>
            <person name="Lapidus A."/>
            <person name="Nolan M."/>
            <person name="Lucas S."/>
            <person name="Hammon N."/>
            <person name="Deshpande S."/>
            <person name="Cheng J.F."/>
            <person name="Tapia R."/>
            <person name="Goodwin L."/>
            <person name="Pitluck S."/>
            <person name="Huntemann M."/>
            <person name="Liolios K."/>
            <person name="Ivanova N."/>
            <person name="Pagani I."/>
            <person name="Mavromatis K."/>
            <person name="Ovchinikova G."/>
            <person name="Pati A."/>
            <person name="Chen A."/>
            <person name="Palaniappan K."/>
            <person name="Land M."/>
            <person name="Hauser L."/>
            <person name="Brambilla E.M."/>
            <person name="Rohde M."/>
            <person name="Spring S."/>
            <person name="Sikorski J."/>
            <person name="Goker M."/>
            <person name="Woyke T."/>
            <person name="Bristow J."/>
            <person name="Eisen J.A."/>
            <person name="Markowitz V."/>
            <person name="Hugenholtz P."/>
            <person name="Kyrpides N.C."/>
            <person name="Klenk H.P."/>
            <person name="Detter J.C."/>
        </authorList>
    </citation>
    <scope>NUCLEOTIDE SEQUENCE [LARGE SCALE GENOMIC DNA]</scope>
    <source>
        <strain evidence="2">DSM 8271 / FlGlyR</strain>
    </source>
</reference>
<dbReference type="STRING" id="645991.Sgly_1907"/>
<gene>
    <name evidence="1" type="ordered locus">Sgly_1907</name>
</gene>
<sequence>MFKELLSCLFDNEILIIVEKDIGEYRITKKALADIMNKSTADISGLKGLKWEMKQVEDVVEITVFCQLEDNAPAQEITEIVPKRLKWNIQEWVGIEIKEVNVLIRS</sequence>
<protein>
    <recommendedName>
        <fullName evidence="3">Asp23/Gls24 family envelope stress response protein</fullName>
    </recommendedName>
</protein>
<dbReference type="OrthoDB" id="1797561at2"/>
<proteinExistence type="predicted"/>
<dbReference type="AlphaFoldDB" id="F0T0R4"/>
<reference evidence="2" key="2">
    <citation type="submission" date="2011-02" db="EMBL/GenBank/DDBJ databases">
        <title>The complete genome of Syntrophobotulus glycolicus DSM 8271.</title>
        <authorList>
            <person name="Lucas S."/>
            <person name="Copeland A."/>
            <person name="Lapidus A."/>
            <person name="Bruce D."/>
            <person name="Goodwin L."/>
            <person name="Pitluck S."/>
            <person name="Kyrpides N."/>
            <person name="Mavromatis K."/>
            <person name="Pagani I."/>
            <person name="Ivanova N."/>
            <person name="Mikhailova N."/>
            <person name="Chertkov O."/>
            <person name="Held B."/>
            <person name="Detter J.C."/>
            <person name="Tapia R."/>
            <person name="Han C."/>
            <person name="Land M."/>
            <person name="Hauser L."/>
            <person name="Markowitz V."/>
            <person name="Cheng J.-F."/>
            <person name="Hugenholtz P."/>
            <person name="Woyke T."/>
            <person name="Wu D."/>
            <person name="Spring S."/>
            <person name="Schroeder M."/>
            <person name="Brambilla E."/>
            <person name="Klenk H.-P."/>
            <person name="Eisen J.A."/>
        </authorList>
    </citation>
    <scope>NUCLEOTIDE SEQUENCE [LARGE SCALE GENOMIC DNA]</scope>
    <source>
        <strain evidence="2">DSM 8271 / FlGlyR</strain>
    </source>
</reference>
<evidence type="ECO:0000313" key="2">
    <source>
        <dbReference type="Proteomes" id="UP000007488"/>
    </source>
</evidence>
<dbReference type="RefSeq" id="WP_013625071.1">
    <property type="nucleotide sequence ID" value="NC_015172.1"/>
</dbReference>
<evidence type="ECO:0008006" key="3">
    <source>
        <dbReference type="Google" id="ProtNLM"/>
    </source>
</evidence>
<keyword evidence="2" id="KW-1185">Reference proteome</keyword>
<dbReference type="KEGG" id="sgy:Sgly_1907"/>
<dbReference type="EMBL" id="CP002547">
    <property type="protein sequence ID" value="ADY56203.1"/>
    <property type="molecule type" value="Genomic_DNA"/>
</dbReference>
<dbReference type="Proteomes" id="UP000007488">
    <property type="component" value="Chromosome"/>
</dbReference>
<name>F0T0R4_SYNGF</name>
<organism evidence="1 2">
    <name type="scientific">Syntrophobotulus glycolicus (strain DSM 8271 / FlGlyR)</name>
    <dbReference type="NCBI Taxonomy" id="645991"/>
    <lineage>
        <taxon>Bacteria</taxon>
        <taxon>Bacillati</taxon>
        <taxon>Bacillota</taxon>
        <taxon>Clostridia</taxon>
        <taxon>Eubacteriales</taxon>
        <taxon>Desulfitobacteriaceae</taxon>
        <taxon>Syntrophobotulus</taxon>
    </lineage>
</organism>
<dbReference type="HOGENOM" id="CLU_2221919_0_0_9"/>